<protein>
    <submittedName>
        <fullName evidence="2">Uncharacterized protein</fullName>
    </submittedName>
</protein>
<dbReference type="AlphaFoldDB" id="D8PVR9"/>
<feature type="non-terminal residue" evidence="2">
    <location>
        <position position="784"/>
    </location>
</feature>
<dbReference type="Proteomes" id="UP000007431">
    <property type="component" value="Unassembled WGS sequence"/>
</dbReference>
<dbReference type="KEGG" id="scm:SCHCO_02484163"/>
<feature type="compositionally biased region" description="Low complexity" evidence="1">
    <location>
        <begin position="316"/>
        <end position="332"/>
    </location>
</feature>
<dbReference type="InterPro" id="IPR051412">
    <property type="entry name" value="Formin_Homology_Diaphanous_sf"/>
</dbReference>
<feature type="compositionally biased region" description="Pro residues" evidence="1">
    <location>
        <begin position="1"/>
        <end position="17"/>
    </location>
</feature>
<dbReference type="GeneID" id="9587535"/>
<dbReference type="OrthoDB" id="3269397at2759"/>
<dbReference type="InParanoid" id="D8PVR9"/>
<dbReference type="OMA" id="QAHESRM"/>
<feature type="compositionally biased region" description="Low complexity" evidence="1">
    <location>
        <begin position="395"/>
        <end position="415"/>
    </location>
</feature>
<dbReference type="PANTHER" id="PTHR45691">
    <property type="entry name" value="PROTEIN DIAPHANOUS"/>
    <property type="match status" value="1"/>
</dbReference>
<dbReference type="EMBL" id="GL377303">
    <property type="protein sequence ID" value="EFJ00091.1"/>
    <property type="molecule type" value="Genomic_DNA"/>
</dbReference>
<dbReference type="RefSeq" id="XP_003034993.1">
    <property type="nucleotide sequence ID" value="XM_003034947.1"/>
</dbReference>
<dbReference type="GO" id="GO:0030041">
    <property type="term" value="P:actin filament polymerization"/>
    <property type="evidence" value="ECO:0007669"/>
    <property type="project" value="TreeGrafter"/>
</dbReference>
<dbReference type="HOGENOM" id="CLU_357583_0_0_1"/>
<evidence type="ECO:0000313" key="3">
    <source>
        <dbReference type="Proteomes" id="UP000007431"/>
    </source>
</evidence>
<dbReference type="VEuPathDB" id="FungiDB:SCHCODRAFT_02484163"/>
<feature type="region of interest" description="Disordered" evidence="1">
    <location>
        <begin position="395"/>
        <end position="589"/>
    </location>
</feature>
<feature type="compositionally biased region" description="Basic and acidic residues" evidence="1">
    <location>
        <begin position="198"/>
        <end position="208"/>
    </location>
</feature>
<feature type="compositionally biased region" description="Low complexity" evidence="1">
    <location>
        <begin position="551"/>
        <end position="568"/>
    </location>
</feature>
<gene>
    <name evidence="2" type="ORF">SCHCODRAFT_105290</name>
</gene>
<reference evidence="2 3" key="1">
    <citation type="journal article" date="2010" name="Nat. Biotechnol.">
        <title>Genome sequence of the model mushroom Schizophyllum commune.</title>
        <authorList>
            <person name="Ohm R.A."/>
            <person name="de Jong J.F."/>
            <person name="Lugones L.G."/>
            <person name="Aerts A."/>
            <person name="Kothe E."/>
            <person name="Stajich J.E."/>
            <person name="de Vries R.P."/>
            <person name="Record E."/>
            <person name="Levasseur A."/>
            <person name="Baker S.E."/>
            <person name="Bartholomew K.A."/>
            <person name="Coutinho P.M."/>
            <person name="Erdmann S."/>
            <person name="Fowler T.J."/>
            <person name="Gathman A.C."/>
            <person name="Lombard V."/>
            <person name="Henrissat B."/>
            <person name="Knabe N."/>
            <person name="Kuees U."/>
            <person name="Lilly W.W."/>
            <person name="Lindquist E."/>
            <person name="Lucas S."/>
            <person name="Magnuson J.K."/>
            <person name="Piumi F."/>
            <person name="Raudaskoski M."/>
            <person name="Salamov A."/>
            <person name="Schmutz J."/>
            <person name="Schwarze F.W.M.R."/>
            <person name="vanKuyk P.A."/>
            <person name="Horton J.S."/>
            <person name="Grigoriev I.V."/>
            <person name="Woesten H.A.B."/>
        </authorList>
    </citation>
    <scope>NUCLEOTIDE SEQUENCE [LARGE SCALE GENOMIC DNA]</scope>
    <source>
        <strain evidence="3">H4-8 / FGSC 9210</strain>
    </source>
</reference>
<name>D8PVR9_SCHCM</name>
<feature type="compositionally biased region" description="Pro residues" evidence="1">
    <location>
        <begin position="222"/>
        <end position="231"/>
    </location>
</feature>
<feature type="region of interest" description="Disordered" evidence="1">
    <location>
        <begin position="1"/>
        <end position="352"/>
    </location>
</feature>
<feature type="compositionally biased region" description="Basic and acidic residues" evidence="1">
    <location>
        <begin position="61"/>
        <end position="74"/>
    </location>
</feature>
<dbReference type="PANTHER" id="PTHR45691:SF6">
    <property type="entry name" value="PROTEIN DIAPHANOUS"/>
    <property type="match status" value="1"/>
</dbReference>
<dbReference type="GO" id="GO:0005884">
    <property type="term" value="C:actin filament"/>
    <property type="evidence" value="ECO:0007669"/>
    <property type="project" value="TreeGrafter"/>
</dbReference>
<feature type="region of interest" description="Disordered" evidence="1">
    <location>
        <begin position="625"/>
        <end position="672"/>
    </location>
</feature>
<feature type="compositionally biased region" description="Basic and acidic residues" evidence="1">
    <location>
        <begin position="91"/>
        <end position="101"/>
    </location>
</feature>
<feature type="compositionally biased region" description="Low complexity" evidence="1">
    <location>
        <begin position="650"/>
        <end position="665"/>
    </location>
</feature>
<evidence type="ECO:0000313" key="2">
    <source>
        <dbReference type="EMBL" id="EFJ00091.1"/>
    </source>
</evidence>
<feature type="compositionally biased region" description="Low complexity" evidence="1">
    <location>
        <begin position="578"/>
        <end position="589"/>
    </location>
</feature>
<feature type="compositionally biased region" description="Basic and acidic residues" evidence="1">
    <location>
        <begin position="129"/>
        <end position="150"/>
    </location>
</feature>
<organism evidence="3">
    <name type="scientific">Schizophyllum commune (strain H4-8 / FGSC 9210)</name>
    <name type="common">Split gill fungus</name>
    <dbReference type="NCBI Taxonomy" id="578458"/>
    <lineage>
        <taxon>Eukaryota</taxon>
        <taxon>Fungi</taxon>
        <taxon>Dikarya</taxon>
        <taxon>Basidiomycota</taxon>
        <taxon>Agaricomycotina</taxon>
        <taxon>Agaricomycetes</taxon>
        <taxon>Agaricomycetidae</taxon>
        <taxon>Agaricales</taxon>
        <taxon>Schizophyllaceae</taxon>
        <taxon>Schizophyllum</taxon>
    </lineage>
</organism>
<keyword evidence="3" id="KW-1185">Reference proteome</keyword>
<feature type="compositionally biased region" description="Pro residues" evidence="1">
    <location>
        <begin position="333"/>
        <end position="343"/>
    </location>
</feature>
<feature type="compositionally biased region" description="Basic and acidic residues" evidence="1">
    <location>
        <begin position="18"/>
        <end position="34"/>
    </location>
</feature>
<proteinExistence type="predicted"/>
<accession>D8PVR9</accession>
<sequence>MSGLPPRPDGAVPPPPGPRRETGGRFRGRDDRPPRGRGRGRGGDRAYNPRYARDSYPANDSFRDEYPERGDRGWQDNSRNRGYGRPYPESRPPRREPERDTYYAGAARGYDDRRDPYPSTSRDFPPPRGRYDRETSPRRDVYDRRPDYRRRTPSPRRGAYPPESPSMSRGRYPPDYERPSSRSSSRSRFTESPVVPKLQRESYDRPTTDNDELEAGQLISEPEPPSPPPPLIHRISSPRRSSPPPPPSRLPGRRRQPRRWDAPGPGRRRDASPPTQPRFRGNWQPIPTDRARTPSPPPSEEPKEEDIEMAPPPSAAEPQPSYPEAIPAEVQPEPAPAPGPPVPANHGDIVKQAYGNMPTPVIVPASAPSMPAPKKASWAKAAMVPANVHIVSTPAASTSQSAVTASQSAPMASQPAPVPPPPVAPTAAPTRTEPKDEPMEVDEVPAKRPTPHVPSPIPEIKSPELKIESPAEPQASHVGQPTPAQASPATPNLAHAPPPRDIKGKGRLGAPPSQPRGFTLPTEPRSMAGHANDSRGQTHPIPTGPRLNRNASLSTSTSGPSSLPAKPDSLPPTPVLPSPAAASPLARDSPAVAATPAVSLPPTPATSTPVAATLATPMPTGVMGSPSLGVAGSSDSPAILPPGGIKRELSTASSAPPEAPANAAEVKAEAEDPHHFRVRAYVPHHERQALARKRLKVANYEEPRTDLDALYDERQSFYAQLRSFQHAVARKNSEYAASAAATGRLLLEYELAGNEVRYAQMRHAMAEEQTELAKRGCLGVDYGK</sequence>
<evidence type="ECO:0000256" key="1">
    <source>
        <dbReference type="SAM" id="MobiDB-lite"/>
    </source>
</evidence>
<feature type="compositionally biased region" description="Low complexity" evidence="1">
    <location>
        <begin position="480"/>
        <end position="491"/>
    </location>
</feature>